<sequence>MRWGAGGWGYQSRHGLKLGALSVLLSCRLWACSLTTACCGDLATVLSTNQTLLELKLGTNALGDAGHFPVCP</sequence>
<keyword evidence="1" id="KW-0732">Signal</keyword>
<dbReference type="AlphaFoldDB" id="A0A8C0IDQ3"/>
<dbReference type="SUPFAM" id="SSF52047">
    <property type="entry name" value="RNI-like"/>
    <property type="match status" value="1"/>
</dbReference>
<dbReference type="Proteomes" id="UP000694567">
    <property type="component" value="Unplaced"/>
</dbReference>
<evidence type="ECO:0000313" key="3">
    <source>
        <dbReference type="Proteomes" id="UP000694567"/>
    </source>
</evidence>
<accession>A0A8C0IDQ3</accession>
<evidence type="ECO:0000256" key="1">
    <source>
        <dbReference type="SAM" id="SignalP"/>
    </source>
</evidence>
<feature type="chain" id="PRO_5034192387" evidence="1">
    <location>
        <begin position="32"/>
        <end position="72"/>
    </location>
</feature>
<dbReference type="Gene3D" id="3.80.10.10">
    <property type="entry name" value="Ribonuclease Inhibitor"/>
    <property type="match status" value="1"/>
</dbReference>
<reference evidence="2" key="1">
    <citation type="submission" date="2025-08" db="UniProtKB">
        <authorList>
            <consortium name="Ensembl"/>
        </authorList>
    </citation>
    <scope>IDENTIFICATION</scope>
</reference>
<reference evidence="2" key="2">
    <citation type="submission" date="2025-09" db="UniProtKB">
        <authorList>
            <consortium name="Ensembl"/>
        </authorList>
    </citation>
    <scope>IDENTIFICATION</scope>
</reference>
<evidence type="ECO:0000313" key="2">
    <source>
        <dbReference type="Ensembl" id="ENSBOBP00000013782.1"/>
    </source>
</evidence>
<proteinExistence type="predicted"/>
<organism evidence="2 3">
    <name type="scientific">Bubo bubo</name>
    <name type="common">Eurasian eagle-owl</name>
    <name type="synonym">Strix bubo</name>
    <dbReference type="NCBI Taxonomy" id="30461"/>
    <lineage>
        <taxon>Eukaryota</taxon>
        <taxon>Metazoa</taxon>
        <taxon>Chordata</taxon>
        <taxon>Craniata</taxon>
        <taxon>Vertebrata</taxon>
        <taxon>Euteleostomi</taxon>
        <taxon>Archelosauria</taxon>
        <taxon>Archosauria</taxon>
        <taxon>Dinosauria</taxon>
        <taxon>Saurischia</taxon>
        <taxon>Theropoda</taxon>
        <taxon>Coelurosauria</taxon>
        <taxon>Aves</taxon>
        <taxon>Neognathae</taxon>
        <taxon>Neoaves</taxon>
        <taxon>Telluraves</taxon>
        <taxon>Strigiformes</taxon>
        <taxon>Strigidae</taxon>
        <taxon>Bubo</taxon>
    </lineage>
</organism>
<protein>
    <submittedName>
        <fullName evidence="2">Uncharacterized protein</fullName>
    </submittedName>
</protein>
<keyword evidence="3" id="KW-1185">Reference proteome</keyword>
<dbReference type="Ensembl" id="ENSBOBT00000014108.1">
    <property type="protein sequence ID" value="ENSBOBP00000013782.1"/>
    <property type="gene ID" value="ENSBOBG00000008692.1"/>
</dbReference>
<dbReference type="InterPro" id="IPR032675">
    <property type="entry name" value="LRR_dom_sf"/>
</dbReference>
<feature type="signal peptide" evidence="1">
    <location>
        <begin position="1"/>
        <end position="31"/>
    </location>
</feature>
<name>A0A8C0IDQ3_BUBBB</name>